<keyword evidence="6" id="KW-1185">Reference proteome</keyword>
<comment type="similarity">
    <text evidence="1">Belongs to the bHLH protein family.</text>
</comment>
<evidence type="ECO:0000313" key="5">
    <source>
        <dbReference type="EMBL" id="KAG0476663.1"/>
    </source>
</evidence>
<evidence type="ECO:0000256" key="1">
    <source>
        <dbReference type="ARBA" id="ARBA00005510"/>
    </source>
</evidence>
<dbReference type="GO" id="GO:0046983">
    <property type="term" value="F:protein dimerization activity"/>
    <property type="evidence" value="ECO:0007669"/>
    <property type="project" value="InterPro"/>
</dbReference>
<evidence type="ECO:0000256" key="3">
    <source>
        <dbReference type="ARBA" id="ARBA00023163"/>
    </source>
</evidence>
<dbReference type="SUPFAM" id="SSF47459">
    <property type="entry name" value="HLH, helix-loop-helix DNA-binding domain"/>
    <property type="match status" value="1"/>
</dbReference>
<feature type="domain" description="BHLH" evidence="4">
    <location>
        <begin position="116"/>
        <end position="165"/>
    </location>
</feature>
<gene>
    <name evidence="5" type="ORF">HPP92_013504</name>
</gene>
<dbReference type="InterPro" id="IPR036638">
    <property type="entry name" value="HLH_DNA-bd_sf"/>
</dbReference>
<dbReference type="PANTHER" id="PTHR46834">
    <property type="entry name" value="TRANSCRIPTION FACTOR BHLH91"/>
    <property type="match status" value="1"/>
</dbReference>
<dbReference type="InterPro" id="IPR011598">
    <property type="entry name" value="bHLH_dom"/>
</dbReference>
<dbReference type="InterPro" id="IPR045895">
    <property type="entry name" value="bHLH91-like"/>
</dbReference>
<dbReference type="PANTHER" id="PTHR46834:SF1">
    <property type="entry name" value="TRANSCRIPTION FACTOR BHLH10"/>
    <property type="match status" value="1"/>
</dbReference>
<keyword evidence="3" id="KW-0804">Transcription</keyword>
<sequence length="181" mass="20508">MFDPNSTMFLGVDPFQTIQSYSEISLIGEELDRHRQFGQSSVLDPSGHGDASVFRTLSESFVSDLSSYGTLAMPTILYDPPVQRVVLNHNGGFTVLGGQLESSKMERRRKEVMRGLEEYGSQKNEKQRRERLGKKFELLKSLIPNPSKPDRATIVSDTIEYIKELLRTVDELKVRVGKKKV</sequence>
<dbReference type="Proteomes" id="UP000636800">
    <property type="component" value="Chromosome 6"/>
</dbReference>
<dbReference type="PROSITE" id="PS50888">
    <property type="entry name" value="BHLH"/>
    <property type="match status" value="1"/>
</dbReference>
<dbReference type="EMBL" id="JADCNL010000006">
    <property type="protein sequence ID" value="KAG0476663.1"/>
    <property type="molecule type" value="Genomic_DNA"/>
</dbReference>
<evidence type="ECO:0000259" key="4">
    <source>
        <dbReference type="PROSITE" id="PS50888"/>
    </source>
</evidence>
<dbReference type="AlphaFoldDB" id="A0A835UWR4"/>
<reference evidence="5 6" key="1">
    <citation type="journal article" date="2020" name="Nat. Food">
        <title>A phased Vanilla planifolia genome enables genetic improvement of flavour and production.</title>
        <authorList>
            <person name="Hasing T."/>
            <person name="Tang H."/>
            <person name="Brym M."/>
            <person name="Khazi F."/>
            <person name="Huang T."/>
            <person name="Chambers A.H."/>
        </authorList>
    </citation>
    <scope>NUCLEOTIDE SEQUENCE [LARGE SCALE GENOMIC DNA]</scope>
    <source>
        <tissue evidence="5">Leaf</tissue>
    </source>
</reference>
<keyword evidence="2" id="KW-0805">Transcription regulation</keyword>
<evidence type="ECO:0000313" key="6">
    <source>
        <dbReference type="Proteomes" id="UP000636800"/>
    </source>
</evidence>
<dbReference type="Gene3D" id="4.10.280.10">
    <property type="entry name" value="Helix-loop-helix DNA-binding domain"/>
    <property type="match status" value="1"/>
</dbReference>
<comment type="caution">
    <text evidence="5">The sequence shown here is derived from an EMBL/GenBank/DDBJ whole genome shotgun (WGS) entry which is preliminary data.</text>
</comment>
<organism evidence="5 6">
    <name type="scientific">Vanilla planifolia</name>
    <name type="common">Vanilla</name>
    <dbReference type="NCBI Taxonomy" id="51239"/>
    <lineage>
        <taxon>Eukaryota</taxon>
        <taxon>Viridiplantae</taxon>
        <taxon>Streptophyta</taxon>
        <taxon>Embryophyta</taxon>
        <taxon>Tracheophyta</taxon>
        <taxon>Spermatophyta</taxon>
        <taxon>Magnoliopsida</taxon>
        <taxon>Liliopsida</taxon>
        <taxon>Asparagales</taxon>
        <taxon>Orchidaceae</taxon>
        <taxon>Vanilloideae</taxon>
        <taxon>Vanilleae</taxon>
        <taxon>Vanilla</taxon>
    </lineage>
</organism>
<dbReference type="SMART" id="SM00353">
    <property type="entry name" value="HLH"/>
    <property type="match status" value="1"/>
</dbReference>
<name>A0A835UWR4_VANPL</name>
<evidence type="ECO:0000256" key="2">
    <source>
        <dbReference type="ARBA" id="ARBA00023015"/>
    </source>
</evidence>
<protein>
    <recommendedName>
        <fullName evidence="4">BHLH domain-containing protein</fullName>
    </recommendedName>
</protein>
<dbReference type="Pfam" id="PF00010">
    <property type="entry name" value="HLH"/>
    <property type="match status" value="1"/>
</dbReference>
<dbReference type="GO" id="GO:0006355">
    <property type="term" value="P:regulation of DNA-templated transcription"/>
    <property type="evidence" value="ECO:0007669"/>
    <property type="project" value="InterPro"/>
</dbReference>
<accession>A0A835UWR4</accession>
<dbReference type="GO" id="GO:0048658">
    <property type="term" value="P:anther wall tapetum development"/>
    <property type="evidence" value="ECO:0007669"/>
    <property type="project" value="InterPro"/>
</dbReference>
<proteinExistence type="inferred from homology"/>